<dbReference type="Proteomes" id="UP000013827">
    <property type="component" value="Unassembled WGS sequence"/>
</dbReference>
<feature type="region of interest" description="Disordered" evidence="1">
    <location>
        <begin position="168"/>
        <end position="191"/>
    </location>
</feature>
<sequence length="340" mass="36122">MAAEHACSAAAAAAAAGSRVDVLESAFCAMQAQWEVAQRLVAFPYAAAKAVLDALPPLGHAERDSEGDAAGASGALAPMRRLLERVVASLAPLVGTGDSGDFGQCNREEAPVDATLLLAIASHIRKLELRADTDSGAALVEGQVDRLCARLDDLIQRACAAQRVAPAKVTADGAGGDGPESLLRRDSTDELQREAHALREERAAAVSARQLLEEHLASQRLSSAAALEALQRQRCEERELRAAYEALLSSYRQSESLRAVAEARRHEAERRCEAALSAAEGERHARLAAEQRIADRRPAASVCGSPSPPASPLRPMRELCGVTMESAPWPPPPRSRSHEC</sequence>
<reference evidence="2" key="2">
    <citation type="submission" date="2024-10" db="UniProtKB">
        <authorList>
            <consortium name="EnsemblProtists"/>
        </authorList>
    </citation>
    <scope>IDENTIFICATION</scope>
</reference>
<keyword evidence="3" id="KW-1185">Reference proteome</keyword>
<accession>A0A0D3JK02</accession>
<reference evidence="3" key="1">
    <citation type="journal article" date="2013" name="Nature">
        <title>Pan genome of the phytoplankton Emiliania underpins its global distribution.</title>
        <authorList>
            <person name="Read B.A."/>
            <person name="Kegel J."/>
            <person name="Klute M.J."/>
            <person name="Kuo A."/>
            <person name="Lefebvre S.C."/>
            <person name="Maumus F."/>
            <person name="Mayer C."/>
            <person name="Miller J."/>
            <person name="Monier A."/>
            <person name="Salamov A."/>
            <person name="Young J."/>
            <person name="Aguilar M."/>
            <person name="Claverie J.M."/>
            <person name="Frickenhaus S."/>
            <person name="Gonzalez K."/>
            <person name="Herman E.K."/>
            <person name="Lin Y.C."/>
            <person name="Napier J."/>
            <person name="Ogata H."/>
            <person name="Sarno A.F."/>
            <person name="Shmutz J."/>
            <person name="Schroeder D."/>
            <person name="de Vargas C."/>
            <person name="Verret F."/>
            <person name="von Dassow P."/>
            <person name="Valentin K."/>
            <person name="Van de Peer Y."/>
            <person name="Wheeler G."/>
            <person name="Dacks J.B."/>
            <person name="Delwiche C.F."/>
            <person name="Dyhrman S.T."/>
            <person name="Glockner G."/>
            <person name="John U."/>
            <person name="Richards T."/>
            <person name="Worden A.Z."/>
            <person name="Zhang X."/>
            <person name="Grigoriev I.V."/>
            <person name="Allen A.E."/>
            <person name="Bidle K."/>
            <person name="Borodovsky M."/>
            <person name="Bowler C."/>
            <person name="Brownlee C."/>
            <person name="Cock J.M."/>
            <person name="Elias M."/>
            <person name="Gladyshev V.N."/>
            <person name="Groth M."/>
            <person name="Guda C."/>
            <person name="Hadaegh A."/>
            <person name="Iglesias-Rodriguez M.D."/>
            <person name="Jenkins J."/>
            <person name="Jones B.M."/>
            <person name="Lawson T."/>
            <person name="Leese F."/>
            <person name="Lindquist E."/>
            <person name="Lobanov A."/>
            <person name="Lomsadze A."/>
            <person name="Malik S.B."/>
            <person name="Marsh M.E."/>
            <person name="Mackinder L."/>
            <person name="Mock T."/>
            <person name="Mueller-Roeber B."/>
            <person name="Pagarete A."/>
            <person name="Parker M."/>
            <person name="Probert I."/>
            <person name="Quesneville H."/>
            <person name="Raines C."/>
            <person name="Rensing S.A."/>
            <person name="Riano-Pachon D.M."/>
            <person name="Richier S."/>
            <person name="Rokitta S."/>
            <person name="Shiraiwa Y."/>
            <person name="Soanes D.M."/>
            <person name="van der Giezen M."/>
            <person name="Wahlund T.M."/>
            <person name="Williams B."/>
            <person name="Wilson W."/>
            <person name="Wolfe G."/>
            <person name="Wurch L.L."/>
        </authorList>
    </citation>
    <scope>NUCLEOTIDE SEQUENCE</scope>
</reference>
<dbReference type="HOGENOM" id="CLU_817427_0_0_1"/>
<feature type="compositionally biased region" description="Basic and acidic residues" evidence="1">
    <location>
        <begin position="182"/>
        <end position="191"/>
    </location>
</feature>
<dbReference type="GeneID" id="17269384"/>
<proteinExistence type="predicted"/>
<organism evidence="2 3">
    <name type="scientific">Emiliania huxleyi (strain CCMP1516)</name>
    <dbReference type="NCBI Taxonomy" id="280463"/>
    <lineage>
        <taxon>Eukaryota</taxon>
        <taxon>Haptista</taxon>
        <taxon>Haptophyta</taxon>
        <taxon>Prymnesiophyceae</taxon>
        <taxon>Isochrysidales</taxon>
        <taxon>Noelaerhabdaceae</taxon>
        <taxon>Emiliania</taxon>
    </lineage>
</organism>
<dbReference type="PaxDb" id="2903-EOD23837"/>
<evidence type="ECO:0000313" key="3">
    <source>
        <dbReference type="Proteomes" id="UP000013827"/>
    </source>
</evidence>
<dbReference type="KEGG" id="ehx:EMIHUDRAFT_254866"/>
<name>A0A0D3JK02_EMIH1</name>
<dbReference type="AlphaFoldDB" id="A0A0D3JK02"/>
<dbReference type="EnsemblProtists" id="EOD23837">
    <property type="protein sequence ID" value="EOD23837"/>
    <property type="gene ID" value="EMIHUDRAFT_254866"/>
</dbReference>
<protein>
    <recommendedName>
        <fullName evidence="4">Cilium assembly protein DZIP1 N-terminal domain-containing protein</fullName>
    </recommendedName>
</protein>
<evidence type="ECO:0000313" key="2">
    <source>
        <dbReference type="EnsemblProtists" id="EOD23837"/>
    </source>
</evidence>
<evidence type="ECO:0000256" key="1">
    <source>
        <dbReference type="SAM" id="MobiDB-lite"/>
    </source>
</evidence>
<dbReference type="RefSeq" id="XP_005776266.1">
    <property type="nucleotide sequence ID" value="XM_005776209.1"/>
</dbReference>
<evidence type="ECO:0008006" key="4">
    <source>
        <dbReference type="Google" id="ProtNLM"/>
    </source>
</evidence>